<proteinExistence type="predicted"/>
<dbReference type="AlphaFoldDB" id="A0A6A3PA30"/>
<comment type="caution">
    <text evidence="1">The sequence shown here is derived from an EMBL/GenBank/DDBJ whole genome shotgun (WGS) entry which is preliminary data.</text>
</comment>
<gene>
    <name evidence="1" type="ORF">PR001_g3430</name>
</gene>
<protein>
    <submittedName>
        <fullName evidence="1">Uncharacterized protein</fullName>
    </submittedName>
</protein>
<accession>A0A6A3PA30</accession>
<sequence length="203" mass="23459">MRQRCADSSESLAKALASVKDSLDPKLLEMVSLYELQTTVDEVTEDQLVQLVLDRTTNVMKKFVPDLDGFFCKHLKMDLKEVDIDARVLKYYRDFSELIEQHGFGRLLVVGLPGDNMFEDRMKLCCKILLGNLEPQVLCNDVQYAVPFRTKPRKYAPAQREFLCKELQRIRDLGYIRKNNYSRWACAVVPEPSRAQDGVPYDD</sequence>
<dbReference type="EMBL" id="QXFV01000129">
    <property type="protein sequence ID" value="KAE9049305.1"/>
    <property type="molecule type" value="Genomic_DNA"/>
</dbReference>
<name>A0A6A3PA30_9STRA</name>
<dbReference type="Proteomes" id="UP000429607">
    <property type="component" value="Unassembled WGS sequence"/>
</dbReference>
<reference evidence="1 2" key="1">
    <citation type="submission" date="2018-09" db="EMBL/GenBank/DDBJ databases">
        <title>Genomic investigation of the strawberry pathogen Phytophthora fragariae indicates pathogenicity is determined by transcriptional variation in three key races.</title>
        <authorList>
            <person name="Adams T.M."/>
            <person name="Armitage A.D."/>
            <person name="Sobczyk M.K."/>
            <person name="Bates H.J."/>
            <person name="Dunwell J.M."/>
            <person name="Nellist C.F."/>
            <person name="Harrison R.J."/>
        </authorList>
    </citation>
    <scope>NUCLEOTIDE SEQUENCE [LARGE SCALE GENOMIC DNA]</scope>
    <source>
        <strain evidence="1 2">SCRP249</strain>
    </source>
</reference>
<evidence type="ECO:0000313" key="1">
    <source>
        <dbReference type="EMBL" id="KAE9049305.1"/>
    </source>
</evidence>
<evidence type="ECO:0000313" key="2">
    <source>
        <dbReference type="Proteomes" id="UP000429607"/>
    </source>
</evidence>
<organism evidence="1 2">
    <name type="scientific">Phytophthora rubi</name>
    <dbReference type="NCBI Taxonomy" id="129364"/>
    <lineage>
        <taxon>Eukaryota</taxon>
        <taxon>Sar</taxon>
        <taxon>Stramenopiles</taxon>
        <taxon>Oomycota</taxon>
        <taxon>Peronosporomycetes</taxon>
        <taxon>Peronosporales</taxon>
        <taxon>Peronosporaceae</taxon>
        <taxon>Phytophthora</taxon>
    </lineage>
</organism>